<dbReference type="AlphaFoldDB" id="A0AAW0MST3"/>
<dbReference type="GO" id="GO:0044572">
    <property type="term" value="P:[4Fe-4S] cluster assembly"/>
    <property type="evidence" value="ECO:0007669"/>
    <property type="project" value="UniProtKB-ARBA"/>
</dbReference>
<keyword evidence="6" id="KW-0479">Metal-binding</keyword>
<dbReference type="InterPro" id="IPR015421">
    <property type="entry name" value="PyrdxlP-dep_Trfase_major"/>
</dbReference>
<dbReference type="EMBL" id="JBBPFD010000026">
    <property type="protein sequence ID" value="KAK7881097.1"/>
    <property type="molecule type" value="Genomic_DNA"/>
</dbReference>
<comment type="subunit">
    <text evidence="12">Homodimer. Component of the mitochondrial core iron-sulfur cluster (ISC) complex composed of NFS1, LYRM4, NDUFAB1, ISCU, FXN, and FDX2; this complex is a heterohexamer containing two copies of each monomer. Component of cyteine desulfurase complex composed of NFS1, LYRM4 and NDUFAB1; this complex contributes to the activation of cysteine desulfurase activity and NFS1 stabilization. Interacts (homodimer form) with ISCU (D-state); each monomer interacts with the C-terminal regions of each NFS1 monomer. Interacts with HSPA9. Interacts (via homodimer form) with FDX2. Interacts (via homodimer form) with FXN. Interacts with LYRM4. Component of a complex composed of FXN, NFS1, LYRM4 and ISCU.</text>
</comment>
<dbReference type="PANTHER" id="PTHR11601:SF34">
    <property type="entry name" value="CYSTEINE DESULFURASE"/>
    <property type="match status" value="1"/>
</dbReference>
<dbReference type="Gene3D" id="3.90.1150.10">
    <property type="entry name" value="Aspartate Aminotransferase, domain 1"/>
    <property type="match status" value="1"/>
</dbReference>
<dbReference type="PROSITE" id="PS00595">
    <property type="entry name" value="AA_TRANSFER_CLASS_5"/>
    <property type="match status" value="1"/>
</dbReference>
<dbReference type="Gene3D" id="3.40.640.10">
    <property type="entry name" value="Type I PLP-dependent aspartate aminotransferase-like (Major domain)"/>
    <property type="match status" value="1"/>
</dbReference>
<feature type="region of interest" description="Disordered" evidence="14">
    <location>
        <begin position="217"/>
        <end position="291"/>
    </location>
</feature>
<feature type="domain" description="Aminotransferase class V" evidence="15">
    <location>
        <begin position="395"/>
        <end position="762"/>
    </location>
</feature>
<comment type="caution">
    <text evidence="16">The sequence shown here is derived from an EMBL/GenBank/DDBJ whole genome shotgun (WGS) entry which is preliminary data.</text>
</comment>
<evidence type="ECO:0000256" key="9">
    <source>
        <dbReference type="ARBA" id="ARBA00023014"/>
    </source>
</evidence>
<evidence type="ECO:0000313" key="17">
    <source>
        <dbReference type="Proteomes" id="UP001460270"/>
    </source>
</evidence>
<dbReference type="InterPro" id="IPR000192">
    <property type="entry name" value="Aminotrans_V_dom"/>
</dbReference>
<sequence length="798" mass="91003">MNITHQALGPVRGDVSVREPEAPQLGSFTVKAQRQKRLRFRPNLTSRNGNITETHRRFTERTVTAAGKASVPAEDRRRRTHETSVHGTREKNRTYKNTRDRDRTRGSGPDSGPLSLSLHGSARVFRSVRPGSSALDPQKNLLSLCGHLDGLSPARLSPARLFHCQTLTCQTLSLRLSPARLFHLPDSFTCVTSRGRGVKDAVLAPPEVRLLLVVSRESEARRPGPGPDPEKREREERERREETEEREREERERKREEKKERERKKTEKKRRKRKREREGEQEESEKEREREERERRKIERERERERKKERKKEEKIVVERREIRRRKRERKEKEKREEKTRTLVFVSSYESLKQGADAVTSQCGAGENRINLQDFSVQITDQKQELGKDELRPLYMDFQATTPMDPRVLDAMLPYQVNFYGNPHSRTHAYGWESESAMERARQQVAELIGADPREIVFTSGATESNNMAVKGVSRFYGQKKRHVITTQTEHKCVLDSCRVFRVRGFQRHVPACSEQRLVDLELLEKSIRPDTSLVSIMTVNNEIGVKQPIERSVVCVGLEVCSSHRRSSGCGKIPLNVTELNIDLMSISAHKIYGPKGVGALYVRRRPRVRLEPLQSGGGQERGLRSGTVPTPLAVGLGAACSVAKSELEYDHQRVSALSQRLIHKITSQIPDVILNGDAEHRYPGCVNLSFAYVEGESLLMALKDVALSSGSACTSASLEPSYVLRAIGAGRRPGPLLHQVSHSSIRFGLGRFTTEEEVDYTAQKCVQQVKRLREMSPLWEMVQEGIDIKSIKWTQH</sequence>
<keyword evidence="8" id="KW-0408">Iron</keyword>
<dbReference type="GO" id="GO:0006777">
    <property type="term" value="P:Mo-molybdopterin cofactor biosynthetic process"/>
    <property type="evidence" value="ECO:0007669"/>
    <property type="project" value="UniProtKB-KW"/>
</dbReference>
<keyword evidence="17" id="KW-1185">Reference proteome</keyword>
<evidence type="ECO:0000256" key="4">
    <source>
        <dbReference type="ARBA" id="ARBA00013558"/>
    </source>
</evidence>
<feature type="compositionally biased region" description="Basic and acidic residues" evidence="14">
    <location>
        <begin position="217"/>
        <end position="265"/>
    </location>
</feature>
<feature type="compositionally biased region" description="Basic residues" evidence="14">
    <location>
        <begin position="266"/>
        <end position="275"/>
    </location>
</feature>
<evidence type="ECO:0000256" key="7">
    <source>
        <dbReference type="ARBA" id="ARBA00022898"/>
    </source>
</evidence>
<evidence type="ECO:0000256" key="5">
    <source>
        <dbReference type="ARBA" id="ARBA00022679"/>
    </source>
</evidence>
<dbReference type="GO" id="GO:0099128">
    <property type="term" value="C:mitochondrial [2Fe-2S] assembly complex"/>
    <property type="evidence" value="ECO:0007669"/>
    <property type="project" value="UniProtKB-ARBA"/>
</dbReference>
<dbReference type="InterPro" id="IPR020578">
    <property type="entry name" value="Aminotrans_V_PyrdxlP_BS"/>
</dbReference>
<evidence type="ECO:0000259" key="15">
    <source>
        <dbReference type="Pfam" id="PF00266"/>
    </source>
</evidence>
<comment type="cofactor">
    <cofactor evidence="1 13">
        <name>pyridoxal 5'-phosphate</name>
        <dbReference type="ChEBI" id="CHEBI:597326"/>
    </cofactor>
</comment>
<dbReference type="FunFam" id="3.40.640.10:FF:000003">
    <property type="entry name" value="Cysteine desulfurase IscS"/>
    <property type="match status" value="1"/>
</dbReference>
<evidence type="ECO:0000256" key="6">
    <source>
        <dbReference type="ARBA" id="ARBA00022723"/>
    </source>
</evidence>
<dbReference type="GO" id="GO:0005634">
    <property type="term" value="C:nucleus"/>
    <property type="evidence" value="ECO:0007669"/>
    <property type="project" value="TreeGrafter"/>
</dbReference>
<reference evidence="17" key="1">
    <citation type="submission" date="2024-04" db="EMBL/GenBank/DDBJ databases">
        <title>Salinicola lusitanus LLJ914,a marine bacterium isolated from the Okinawa Trough.</title>
        <authorList>
            <person name="Li J."/>
        </authorList>
    </citation>
    <scope>NUCLEOTIDE SEQUENCE [LARGE SCALE GENOMIC DNA]</scope>
</reference>
<organism evidence="16 17">
    <name type="scientific">Mugilogobius chulae</name>
    <name type="common">yellowstripe goby</name>
    <dbReference type="NCBI Taxonomy" id="88201"/>
    <lineage>
        <taxon>Eukaryota</taxon>
        <taxon>Metazoa</taxon>
        <taxon>Chordata</taxon>
        <taxon>Craniata</taxon>
        <taxon>Vertebrata</taxon>
        <taxon>Euteleostomi</taxon>
        <taxon>Actinopterygii</taxon>
        <taxon>Neopterygii</taxon>
        <taxon>Teleostei</taxon>
        <taxon>Neoteleostei</taxon>
        <taxon>Acanthomorphata</taxon>
        <taxon>Gobiaria</taxon>
        <taxon>Gobiiformes</taxon>
        <taxon>Gobioidei</taxon>
        <taxon>Gobiidae</taxon>
        <taxon>Gobionellinae</taxon>
        <taxon>Mugilogobius</taxon>
    </lineage>
</organism>
<evidence type="ECO:0000256" key="3">
    <source>
        <dbReference type="ARBA" id="ARBA00012239"/>
    </source>
</evidence>
<evidence type="ECO:0000256" key="8">
    <source>
        <dbReference type="ARBA" id="ARBA00023004"/>
    </source>
</evidence>
<dbReference type="PANTHER" id="PTHR11601">
    <property type="entry name" value="CYSTEINE DESULFURYLASE FAMILY MEMBER"/>
    <property type="match status" value="1"/>
</dbReference>
<feature type="compositionally biased region" description="Low complexity" evidence="14">
    <location>
        <begin position="106"/>
        <end position="118"/>
    </location>
</feature>
<evidence type="ECO:0000313" key="16">
    <source>
        <dbReference type="EMBL" id="KAK7881097.1"/>
    </source>
</evidence>
<dbReference type="InterPro" id="IPR015424">
    <property type="entry name" value="PyrdxlP-dep_Trfase"/>
</dbReference>
<keyword evidence="10" id="KW-0501">Molybdenum cofactor biosynthesis</keyword>
<keyword evidence="9" id="KW-0411">Iron-sulfur</keyword>
<name>A0AAW0MST3_9GOBI</name>
<dbReference type="Proteomes" id="UP001460270">
    <property type="component" value="Unassembled WGS sequence"/>
</dbReference>
<evidence type="ECO:0000256" key="10">
    <source>
        <dbReference type="ARBA" id="ARBA00023150"/>
    </source>
</evidence>
<evidence type="ECO:0000256" key="1">
    <source>
        <dbReference type="ARBA" id="ARBA00001933"/>
    </source>
</evidence>
<dbReference type="NCBIfam" id="NF010611">
    <property type="entry name" value="PRK14012.1"/>
    <property type="match status" value="1"/>
</dbReference>
<gene>
    <name evidence="16" type="ORF">WMY93_032307</name>
</gene>
<evidence type="ECO:0000256" key="14">
    <source>
        <dbReference type="SAM" id="MobiDB-lite"/>
    </source>
</evidence>
<dbReference type="SUPFAM" id="SSF53383">
    <property type="entry name" value="PLP-dependent transferases"/>
    <property type="match status" value="1"/>
</dbReference>
<feature type="region of interest" description="Disordered" evidence="14">
    <location>
        <begin position="45"/>
        <end position="118"/>
    </location>
</feature>
<dbReference type="GO" id="GO:0051536">
    <property type="term" value="F:iron-sulfur cluster binding"/>
    <property type="evidence" value="ECO:0007669"/>
    <property type="project" value="UniProtKB-KW"/>
</dbReference>
<dbReference type="EC" id="2.8.1.7" evidence="3"/>
<dbReference type="InterPro" id="IPR015422">
    <property type="entry name" value="PyrdxlP-dep_Trfase_small"/>
</dbReference>
<evidence type="ECO:0000256" key="13">
    <source>
        <dbReference type="RuleBase" id="RU004504"/>
    </source>
</evidence>
<feature type="compositionally biased region" description="Basic and acidic residues" evidence="14">
    <location>
        <begin position="73"/>
        <end position="105"/>
    </location>
</feature>
<protein>
    <recommendedName>
        <fullName evidence="4">Cysteine desulfurase</fullName>
        <ecNumber evidence="3">2.8.1.7</ecNumber>
    </recommendedName>
</protein>
<dbReference type="FunFam" id="3.90.1150.10:FF:000002">
    <property type="entry name" value="Cysteine desulfurase IscS"/>
    <property type="match status" value="1"/>
</dbReference>
<comment type="similarity">
    <text evidence="2">Belongs to the class-V pyridoxal-phosphate-dependent aminotransferase family. NifS/IscS subfamily.</text>
</comment>
<keyword evidence="7" id="KW-0663">Pyridoxal phosphate</keyword>
<dbReference type="GO" id="GO:0046872">
    <property type="term" value="F:metal ion binding"/>
    <property type="evidence" value="ECO:0007669"/>
    <property type="project" value="UniProtKB-KW"/>
</dbReference>
<feature type="region of interest" description="Disordered" evidence="14">
    <location>
        <begin position="1"/>
        <end position="24"/>
    </location>
</feature>
<comment type="catalytic activity">
    <reaction evidence="11">
        <text>L-cysteinyl-[cysteine desulfurase] + L-cysteine = S-sulfanyl-L-cysteinyl-[cysteine desulfurase] + L-alanine</text>
        <dbReference type="Rhea" id="RHEA:17457"/>
        <dbReference type="Rhea" id="RHEA-COMP:12157"/>
        <dbReference type="Rhea" id="RHEA-COMP:12158"/>
        <dbReference type="ChEBI" id="CHEBI:29950"/>
        <dbReference type="ChEBI" id="CHEBI:35235"/>
        <dbReference type="ChEBI" id="CHEBI:57972"/>
        <dbReference type="ChEBI" id="CHEBI:61963"/>
    </reaction>
</comment>
<keyword evidence="5" id="KW-0808">Transferase</keyword>
<accession>A0AAW0MST3</accession>
<proteinExistence type="inferred from homology"/>
<dbReference type="Pfam" id="PF00266">
    <property type="entry name" value="Aminotran_5"/>
    <property type="match status" value="1"/>
</dbReference>
<evidence type="ECO:0000256" key="2">
    <source>
        <dbReference type="ARBA" id="ARBA00006490"/>
    </source>
</evidence>
<evidence type="ECO:0000256" key="11">
    <source>
        <dbReference type="ARBA" id="ARBA00050680"/>
    </source>
</evidence>
<dbReference type="GO" id="GO:0031071">
    <property type="term" value="F:cysteine desulfurase activity"/>
    <property type="evidence" value="ECO:0007669"/>
    <property type="project" value="UniProtKB-EC"/>
</dbReference>
<evidence type="ECO:0000256" key="12">
    <source>
        <dbReference type="ARBA" id="ARBA00061983"/>
    </source>
</evidence>